<keyword evidence="3" id="KW-0804">Transcription</keyword>
<keyword evidence="6" id="KW-1185">Reference proteome</keyword>
<evidence type="ECO:0000313" key="6">
    <source>
        <dbReference type="Proteomes" id="UP000295706"/>
    </source>
</evidence>
<evidence type="ECO:0000259" key="4">
    <source>
        <dbReference type="PROSITE" id="PS01124"/>
    </source>
</evidence>
<keyword evidence="2" id="KW-0238">DNA-binding</keyword>
<dbReference type="GO" id="GO:0043565">
    <property type="term" value="F:sequence-specific DNA binding"/>
    <property type="evidence" value="ECO:0007669"/>
    <property type="project" value="InterPro"/>
</dbReference>
<dbReference type="Pfam" id="PF12833">
    <property type="entry name" value="HTH_18"/>
    <property type="match status" value="1"/>
</dbReference>
<gene>
    <name evidence="5" type="ORF">EZE20_06055</name>
</gene>
<protein>
    <submittedName>
        <fullName evidence="5">AraC family transcriptional regulator</fullName>
    </submittedName>
</protein>
<dbReference type="AlphaFoldDB" id="A0A4V6P8Q5"/>
<dbReference type="PANTHER" id="PTHR43280:SF28">
    <property type="entry name" value="HTH-TYPE TRANSCRIPTIONAL ACTIVATOR RHAS"/>
    <property type="match status" value="1"/>
</dbReference>
<proteinExistence type="predicted"/>
<dbReference type="SUPFAM" id="SSF46689">
    <property type="entry name" value="Homeodomain-like"/>
    <property type="match status" value="1"/>
</dbReference>
<keyword evidence="1" id="KW-0805">Transcription regulation</keyword>
<accession>A0A4V6P8Q5</accession>
<name>A0A4V6P8Q5_9BACT</name>
<dbReference type="EMBL" id="SMJU01000003">
    <property type="protein sequence ID" value="TDB67505.1"/>
    <property type="molecule type" value="Genomic_DNA"/>
</dbReference>
<dbReference type="InterPro" id="IPR018060">
    <property type="entry name" value="HTH_AraC"/>
</dbReference>
<sequence>MILHIKYMVSLCCKTLVQAILDEYDIPYKSIELGEIELKSAISDEKRAELKRALLKSGHELMDDRKAVMIEKIKGAVISMIREPNEELILKVKHSDYLSKKLDYDYTYMANLFSEVTGVTIEHFIIAHKIERVKELLLYDELNLTQIAESLNYSSVSHLSSQFKKVTGLTPTFYKQLKNKKRTILEDVGKI</sequence>
<dbReference type="SMART" id="SM00342">
    <property type="entry name" value="HTH_ARAC"/>
    <property type="match status" value="1"/>
</dbReference>
<comment type="caution">
    <text evidence="5">The sequence shown here is derived from an EMBL/GenBank/DDBJ whole genome shotgun (WGS) entry which is preliminary data.</text>
</comment>
<dbReference type="PANTHER" id="PTHR43280">
    <property type="entry name" value="ARAC-FAMILY TRANSCRIPTIONAL REGULATOR"/>
    <property type="match status" value="1"/>
</dbReference>
<dbReference type="Proteomes" id="UP000295706">
    <property type="component" value="Unassembled WGS sequence"/>
</dbReference>
<dbReference type="InterPro" id="IPR009057">
    <property type="entry name" value="Homeodomain-like_sf"/>
</dbReference>
<evidence type="ECO:0000256" key="3">
    <source>
        <dbReference type="ARBA" id="ARBA00023163"/>
    </source>
</evidence>
<dbReference type="InterPro" id="IPR018062">
    <property type="entry name" value="HTH_AraC-typ_CS"/>
</dbReference>
<feature type="domain" description="HTH araC/xylS-type" evidence="4">
    <location>
        <begin position="75"/>
        <end position="177"/>
    </location>
</feature>
<evidence type="ECO:0000256" key="2">
    <source>
        <dbReference type="ARBA" id="ARBA00023125"/>
    </source>
</evidence>
<dbReference type="PROSITE" id="PS00041">
    <property type="entry name" value="HTH_ARAC_FAMILY_1"/>
    <property type="match status" value="1"/>
</dbReference>
<dbReference type="OrthoDB" id="952277at2"/>
<dbReference type="Gene3D" id="1.10.10.60">
    <property type="entry name" value="Homeodomain-like"/>
    <property type="match status" value="1"/>
</dbReference>
<evidence type="ECO:0000256" key="1">
    <source>
        <dbReference type="ARBA" id="ARBA00023015"/>
    </source>
</evidence>
<dbReference type="GO" id="GO:0003700">
    <property type="term" value="F:DNA-binding transcription factor activity"/>
    <property type="evidence" value="ECO:0007669"/>
    <property type="project" value="InterPro"/>
</dbReference>
<organism evidence="5 6">
    <name type="scientific">Arundinibacter roseus</name>
    <dbReference type="NCBI Taxonomy" id="2070510"/>
    <lineage>
        <taxon>Bacteria</taxon>
        <taxon>Pseudomonadati</taxon>
        <taxon>Bacteroidota</taxon>
        <taxon>Cytophagia</taxon>
        <taxon>Cytophagales</taxon>
        <taxon>Spirosomataceae</taxon>
        <taxon>Arundinibacter</taxon>
    </lineage>
</organism>
<dbReference type="PROSITE" id="PS01124">
    <property type="entry name" value="HTH_ARAC_FAMILY_2"/>
    <property type="match status" value="1"/>
</dbReference>
<reference evidence="5 6" key="1">
    <citation type="submission" date="2019-02" db="EMBL/GenBank/DDBJ databases">
        <title>Arundinibacter roseus gen. nov., sp. nov., a new member of the family Cytophagaceae.</title>
        <authorList>
            <person name="Szuroczki S."/>
            <person name="Khayer B."/>
            <person name="Sproer C."/>
            <person name="Toumi M."/>
            <person name="Szabo A."/>
            <person name="Felfoldi T."/>
            <person name="Schumann P."/>
            <person name="Toth E."/>
        </authorList>
    </citation>
    <scope>NUCLEOTIDE SEQUENCE [LARGE SCALE GENOMIC DNA]</scope>
    <source>
        <strain evidence="5 6">DMA-k-7a</strain>
    </source>
</reference>
<evidence type="ECO:0000313" key="5">
    <source>
        <dbReference type="EMBL" id="TDB67505.1"/>
    </source>
</evidence>